<organism evidence="1 2">
    <name type="scientific">Planotetraspora mira</name>
    <dbReference type="NCBI Taxonomy" id="58121"/>
    <lineage>
        <taxon>Bacteria</taxon>
        <taxon>Bacillati</taxon>
        <taxon>Actinomycetota</taxon>
        <taxon>Actinomycetes</taxon>
        <taxon>Streptosporangiales</taxon>
        <taxon>Streptosporangiaceae</taxon>
        <taxon>Planotetraspora</taxon>
    </lineage>
</organism>
<comment type="caution">
    <text evidence="1">The sequence shown here is derived from an EMBL/GenBank/DDBJ whole genome shotgun (WGS) entry which is preliminary data.</text>
</comment>
<dbReference type="AlphaFoldDB" id="A0A8J3TVY3"/>
<name>A0A8J3TVY3_9ACTN</name>
<proteinExistence type="predicted"/>
<sequence length="690" mass="74960">MGKRGPVRRLRFPRVFSAGEVPAVLGAEEATTVSSNNILQPSPDGLSKPIRHVPPIPEPSDHRALRAALKKHGMSDRAAGAISTIWTNPGAVLPQVTNPQRRRVPGGYMLVVSGQVYTARLMPDPYNPRNADQVQFALAGAEGAPPAVLVSAVEHGVGEMAVQVPTPDVLIGQLAWAVQNTRLRNTPHPSIEAQGIMDPPIGVATTFFFEGDEAAPITVPLVREGSSRVSHGHRYLDVSVDDVLYNLPRSASAMDSHISRLNGYADKPADEIELTEQAAVRCAVTEFELIIGVEPDIPGTLDLSQAIKARVAQDHLNPKTKWSTASKNTSLAEECLLSALKAGVIGSEDEAKWLGGYLTRAAASTRKIPPYGDDRAAWIIHMFTTNEKTAHDAIRAPIALVLTEDEDASTRKRAVRVEGNTKLPLGIEVVSRELHGHPLFSEAKVTQFRNALKDALPRNLSTRGPWKRTKRTPQALWEAAAKELVDGMPGGPAGTELWVRAAYVLCKHGMIGGPRHDQGERSDRRPAGEVIEALLTTGAGLRHLRQSLEDDRAGLRPRRVNEQGQPMKTAAGDDVVINSEFLREKLAPKDGVVEVPITPEDGAYKRFRAAMENVKKNVRLLEDSMRNLAGVHMPDEEIPLVEQTGKPDILLLREELKAMAETADTWLIAVMEAQGGNLVDEENESDAEAS</sequence>
<reference evidence="1 2" key="1">
    <citation type="submission" date="2021-01" db="EMBL/GenBank/DDBJ databases">
        <title>Whole genome shotgun sequence of Planotetraspora mira NBRC 15435.</title>
        <authorList>
            <person name="Komaki H."/>
            <person name="Tamura T."/>
        </authorList>
    </citation>
    <scope>NUCLEOTIDE SEQUENCE [LARGE SCALE GENOMIC DNA]</scope>
    <source>
        <strain evidence="1 2">NBRC 15435</strain>
    </source>
</reference>
<accession>A0A8J3TVY3</accession>
<evidence type="ECO:0000313" key="2">
    <source>
        <dbReference type="Proteomes" id="UP000650628"/>
    </source>
</evidence>
<protein>
    <submittedName>
        <fullName evidence="1">Uncharacterized protein</fullName>
    </submittedName>
</protein>
<evidence type="ECO:0000313" key="1">
    <source>
        <dbReference type="EMBL" id="GII34133.1"/>
    </source>
</evidence>
<gene>
    <name evidence="1" type="ORF">Pmi06nite_75750</name>
</gene>
<keyword evidence="2" id="KW-1185">Reference proteome</keyword>
<dbReference type="EMBL" id="BOOO01000047">
    <property type="protein sequence ID" value="GII34133.1"/>
    <property type="molecule type" value="Genomic_DNA"/>
</dbReference>
<dbReference type="Proteomes" id="UP000650628">
    <property type="component" value="Unassembled WGS sequence"/>
</dbReference>